<dbReference type="GO" id="GO:0000774">
    <property type="term" value="F:adenyl-nucleotide exchange factor activity"/>
    <property type="evidence" value="ECO:0007669"/>
    <property type="project" value="InterPro"/>
</dbReference>
<evidence type="ECO:0000256" key="9">
    <source>
        <dbReference type="ARBA" id="ARBA00076414"/>
    </source>
</evidence>
<dbReference type="AlphaFoldDB" id="A0A411YG03"/>
<dbReference type="InterPro" id="IPR000740">
    <property type="entry name" value="GrpE"/>
</dbReference>
<dbReference type="SUPFAM" id="SSF58014">
    <property type="entry name" value="Coiled-coil domain of nucleotide exchange factor GrpE"/>
    <property type="match status" value="1"/>
</dbReference>
<dbReference type="GO" id="GO:0051087">
    <property type="term" value="F:protein-folding chaperone binding"/>
    <property type="evidence" value="ECO:0007669"/>
    <property type="project" value="InterPro"/>
</dbReference>
<dbReference type="PRINTS" id="PR00773">
    <property type="entry name" value="GRPEPROTEIN"/>
</dbReference>
<sequence>MDGDPRHGRDEYARHDPGEEPDVTDGSARQEPPHDATGEAGAHDPRAEGADASFAEGGSAGSEPPSSGEAVDGEAAAGGADPDGEPVDELTRVAAERDEYLDLLRRERAEFENFRRRVQRERGEALDKGAEQLVGNLLSVLDNFGHVRLGAEEAEDQPLAKGVEMVYRELWAALSDAGLEEVPGVRAPFDPEHHEAMMQVEADEEVEEPYVAEVLRPGYRFKGRVLRPASVSVAQ</sequence>
<name>A0A411YG03_9ACTN</name>
<evidence type="ECO:0000313" key="15">
    <source>
        <dbReference type="EMBL" id="QBI20148.1"/>
    </source>
</evidence>
<protein>
    <recommendedName>
        <fullName evidence="8 10">Protein GrpE</fullName>
    </recommendedName>
    <alternativeName>
        <fullName evidence="9 10">HSP-70 cofactor</fullName>
    </alternativeName>
</protein>
<evidence type="ECO:0000256" key="4">
    <source>
        <dbReference type="ARBA" id="ARBA00022490"/>
    </source>
</evidence>
<evidence type="ECO:0000313" key="16">
    <source>
        <dbReference type="Proteomes" id="UP000291469"/>
    </source>
</evidence>
<dbReference type="GO" id="GO:0042803">
    <property type="term" value="F:protein homodimerization activity"/>
    <property type="evidence" value="ECO:0007669"/>
    <property type="project" value="InterPro"/>
</dbReference>
<feature type="region of interest" description="Disordered" evidence="14">
    <location>
        <begin position="1"/>
        <end position="88"/>
    </location>
</feature>
<evidence type="ECO:0000256" key="8">
    <source>
        <dbReference type="ARBA" id="ARBA00072274"/>
    </source>
</evidence>
<evidence type="ECO:0000256" key="12">
    <source>
        <dbReference type="RuleBase" id="RU004478"/>
    </source>
</evidence>
<organism evidence="15 16">
    <name type="scientific">Egibacter rhizosphaerae</name>
    <dbReference type="NCBI Taxonomy" id="1670831"/>
    <lineage>
        <taxon>Bacteria</taxon>
        <taxon>Bacillati</taxon>
        <taxon>Actinomycetota</taxon>
        <taxon>Nitriliruptoria</taxon>
        <taxon>Egibacterales</taxon>
        <taxon>Egibacteraceae</taxon>
        <taxon>Egibacter</taxon>
    </lineage>
</organism>
<feature type="compositionally biased region" description="Low complexity" evidence="14">
    <location>
        <begin position="55"/>
        <end position="80"/>
    </location>
</feature>
<dbReference type="InterPro" id="IPR009012">
    <property type="entry name" value="GrpE_head"/>
</dbReference>
<evidence type="ECO:0000256" key="10">
    <source>
        <dbReference type="HAMAP-Rule" id="MF_01151"/>
    </source>
</evidence>
<dbReference type="PANTHER" id="PTHR21237:SF23">
    <property type="entry name" value="GRPE PROTEIN HOMOLOG, MITOCHONDRIAL"/>
    <property type="match status" value="1"/>
</dbReference>
<dbReference type="EMBL" id="CP036402">
    <property type="protein sequence ID" value="QBI20148.1"/>
    <property type="molecule type" value="Genomic_DNA"/>
</dbReference>
<dbReference type="GO" id="GO:0051082">
    <property type="term" value="F:unfolded protein binding"/>
    <property type="evidence" value="ECO:0007669"/>
    <property type="project" value="TreeGrafter"/>
</dbReference>
<gene>
    <name evidence="10" type="primary">grpE</name>
    <name evidence="15" type="ORF">ER308_11635</name>
</gene>
<keyword evidence="13" id="KW-0175">Coiled coil</keyword>
<dbReference type="PROSITE" id="PS01071">
    <property type="entry name" value="GRPE"/>
    <property type="match status" value="1"/>
</dbReference>
<comment type="subcellular location">
    <subcellularLocation>
        <location evidence="1 10">Cytoplasm</location>
    </subcellularLocation>
</comment>
<dbReference type="Proteomes" id="UP000291469">
    <property type="component" value="Chromosome"/>
</dbReference>
<dbReference type="Gene3D" id="3.90.20.20">
    <property type="match status" value="1"/>
</dbReference>
<evidence type="ECO:0000256" key="6">
    <source>
        <dbReference type="ARBA" id="ARBA00023186"/>
    </source>
</evidence>
<evidence type="ECO:0000256" key="7">
    <source>
        <dbReference type="ARBA" id="ARBA00053401"/>
    </source>
</evidence>
<evidence type="ECO:0000256" key="5">
    <source>
        <dbReference type="ARBA" id="ARBA00023016"/>
    </source>
</evidence>
<dbReference type="HAMAP" id="MF_01151">
    <property type="entry name" value="GrpE"/>
    <property type="match status" value="1"/>
</dbReference>
<proteinExistence type="inferred from homology"/>
<keyword evidence="4 10" id="KW-0963">Cytoplasm</keyword>
<dbReference type="CDD" id="cd00446">
    <property type="entry name" value="GrpE"/>
    <property type="match status" value="1"/>
</dbReference>
<evidence type="ECO:0000256" key="2">
    <source>
        <dbReference type="ARBA" id="ARBA00009054"/>
    </source>
</evidence>
<dbReference type="GO" id="GO:0006457">
    <property type="term" value="P:protein folding"/>
    <property type="evidence" value="ECO:0007669"/>
    <property type="project" value="InterPro"/>
</dbReference>
<dbReference type="GO" id="GO:0005737">
    <property type="term" value="C:cytoplasm"/>
    <property type="evidence" value="ECO:0007669"/>
    <property type="project" value="UniProtKB-SubCell"/>
</dbReference>
<feature type="coiled-coil region" evidence="13">
    <location>
        <begin position="97"/>
        <end position="124"/>
    </location>
</feature>
<dbReference type="OrthoDB" id="5191115at2"/>
<dbReference type="Gene3D" id="2.30.22.10">
    <property type="entry name" value="Head domain of nucleotide exchange factor GrpE"/>
    <property type="match status" value="1"/>
</dbReference>
<evidence type="ECO:0000256" key="11">
    <source>
        <dbReference type="RuleBase" id="RU000639"/>
    </source>
</evidence>
<reference evidence="15 16" key="1">
    <citation type="submission" date="2019-01" db="EMBL/GenBank/DDBJ databases">
        <title>Egibacter rhizosphaerae EGI 80759T.</title>
        <authorList>
            <person name="Chen D.-D."/>
            <person name="Tian Y."/>
            <person name="Jiao J.-Y."/>
            <person name="Zhang X.-T."/>
            <person name="Zhang Y.-G."/>
            <person name="Zhang Y."/>
            <person name="Xiao M."/>
            <person name="Shu W.-S."/>
            <person name="Li W.-J."/>
        </authorList>
    </citation>
    <scope>NUCLEOTIDE SEQUENCE [LARGE SCALE GENOMIC DNA]</scope>
    <source>
        <strain evidence="15 16">EGI 80759</strain>
    </source>
</reference>
<dbReference type="KEGG" id="erz:ER308_11635"/>
<evidence type="ECO:0000256" key="13">
    <source>
        <dbReference type="SAM" id="Coils"/>
    </source>
</evidence>
<feature type="compositionally biased region" description="Basic and acidic residues" evidence="14">
    <location>
        <begin position="1"/>
        <end position="18"/>
    </location>
</feature>
<accession>A0A411YG03</accession>
<evidence type="ECO:0000256" key="1">
    <source>
        <dbReference type="ARBA" id="ARBA00004496"/>
    </source>
</evidence>
<dbReference type="SUPFAM" id="SSF51064">
    <property type="entry name" value="Head domain of nucleotide exchange factor GrpE"/>
    <property type="match status" value="1"/>
</dbReference>
<evidence type="ECO:0000256" key="3">
    <source>
        <dbReference type="ARBA" id="ARBA00011738"/>
    </source>
</evidence>
<comment type="similarity">
    <text evidence="2 10 12">Belongs to the GrpE family.</text>
</comment>
<comment type="subunit">
    <text evidence="3 10">Homodimer.</text>
</comment>
<dbReference type="Pfam" id="PF01025">
    <property type="entry name" value="GrpE"/>
    <property type="match status" value="1"/>
</dbReference>
<comment type="function">
    <text evidence="7 10 11">Participates actively in the response to hyperosmotic and heat shock by preventing the aggregation of stress-denatured proteins, in association with DnaK and GrpE. It is the nucleotide exchange factor for DnaK and may function as a thermosensor. Unfolded proteins bind initially to DnaJ; upon interaction with the DnaJ-bound protein, DnaK hydrolyzes its bound ATP, resulting in the formation of a stable complex. GrpE releases ADP from DnaK; ATP binding to DnaK triggers the release of the substrate protein, thus completing the reaction cycle. Several rounds of ATP-dependent interactions between DnaJ, DnaK and GrpE are required for fully efficient folding.</text>
</comment>
<dbReference type="PANTHER" id="PTHR21237">
    <property type="entry name" value="GRPE PROTEIN"/>
    <property type="match status" value="1"/>
</dbReference>
<keyword evidence="6 10" id="KW-0143">Chaperone</keyword>
<evidence type="ECO:0000256" key="14">
    <source>
        <dbReference type="SAM" id="MobiDB-lite"/>
    </source>
</evidence>
<feature type="compositionally biased region" description="Basic and acidic residues" evidence="14">
    <location>
        <begin position="31"/>
        <end position="49"/>
    </location>
</feature>
<keyword evidence="5 10" id="KW-0346">Stress response</keyword>
<dbReference type="FunFam" id="2.30.22.10:FF:000001">
    <property type="entry name" value="Protein GrpE"/>
    <property type="match status" value="1"/>
</dbReference>
<dbReference type="InterPro" id="IPR013805">
    <property type="entry name" value="GrpE_CC"/>
</dbReference>
<keyword evidence="16" id="KW-1185">Reference proteome</keyword>